<dbReference type="Gene3D" id="3.30.70.100">
    <property type="match status" value="1"/>
</dbReference>
<dbReference type="PANTHER" id="PTHR46932:SF12">
    <property type="entry name" value="HEAVY METAL-ASSOCIATED ISOPRENYLATED PLANT PROTEIN 47"/>
    <property type="match status" value="1"/>
</dbReference>
<name>A0AAW1XQ89_RUBAR</name>
<accession>A0AAW1XQ89</accession>
<dbReference type="EMBL" id="JBEDUW010000003">
    <property type="protein sequence ID" value="KAK9938737.1"/>
    <property type="molecule type" value="Genomic_DNA"/>
</dbReference>
<sequence>MYTLSKQMSIDLGTVVHLIHFRSFDKPQTPFDSLHICKEASSHEKLTKTLYYALKQRIVIEVVMRSRKRRAKAMKIAAVADGVSSVAFNEENRDQIVVIGDGVDRFSRVGPLFEEEGWPCYLGECGRTSGTSGRYMRNL</sequence>
<proteinExistence type="predicted"/>
<organism evidence="1 2">
    <name type="scientific">Rubus argutus</name>
    <name type="common">Southern blackberry</name>
    <dbReference type="NCBI Taxonomy" id="59490"/>
    <lineage>
        <taxon>Eukaryota</taxon>
        <taxon>Viridiplantae</taxon>
        <taxon>Streptophyta</taxon>
        <taxon>Embryophyta</taxon>
        <taxon>Tracheophyta</taxon>
        <taxon>Spermatophyta</taxon>
        <taxon>Magnoliopsida</taxon>
        <taxon>eudicotyledons</taxon>
        <taxon>Gunneridae</taxon>
        <taxon>Pentapetalae</taxon>
        <taxon>rosids</taxon>
        <taxon>fabids</taxon>
        <taxon>Rosales</taxon>
        <taxon>Rosaceae</taxon>
        <taxon>Rosoideae</taxon>
        <taxon>Rosoideae incertae sedis</taxon>
        <taxon>Rubus</taxon>
    </lineage>
</organism>
<dbReference type="InterPro" id="IPR042885">
    <property type="entry name" value="HIPP47/16"/>
</dbReference>
<keyword evidence="2" id="KW-1185">Reference proteome</keyword>
<dbReference type="PANTHER" id="PTHR46932">
    <property type="entry name" value="HEAVY METAL-ASSOCIATED ISOPRENYLATED PLANT PROTEIN 47"/>
    <property type="match status" value="1"/>
</dbReference>
<reference evidence="1 2" key="1">
    <citation type="journal article" date="2023" name="G3 (Bethesda)">
        <title>A chromosome-length genome assembly and annotation of blackberry (Rubus argutus, cv. 'Hillquist').</title>
        <authorList>
            <person name="Bruna T."/>
            <person name="Aryal R."/>
            <person name="Dudchenko O."/>
            <person name="Sargent D.J."/>
            <person name="Mead D."/>
            <person name="Buti M."/>
            <person name="Cavallini A."/>
            <person name="Hytonen T."/>
            <person name="Andres J."/>
            <person name="Pham M."/>
            <person name="Weisz D."/>
            <person name="Mascagni F."/>
            <person name="Usai G."/>
            <person name="Natali L."/>
            <person name="Bassil N."/>
            <person name="Fernandez G.E."/>
            <person name="Lomsadze A."/>
            <person name="Armour M."/>
            <person name="Olukolu B."/>
            <person name="Poorten T."/>
            <person name="Britton C."/>
            <person name="Davik J."/>
            <person name="Ashrafi H."/>
            <person name="Aiden E.L."/>
            <person name="Borodovsky M."/>
            <person name="Worthington M."/>
        </authorList>
    </citation>
    <scope>NUCLEOTIDE SEQUENCE [LARGE SCALE GENOMIC DNA]</scope>
    <source>
        <strain evidence="1">PI 553951</strain>
    </source>
</reference>
<protein>
    <submittedName>
        <fullName evidence="1">Uncharacterized protein</fullName>
    </submittedName>
</protein>
<dbReference type="AlphaFoldDB" id="A0AAW1XQ89"/>
<gene>
    <name evidence="1" type="ORF">M0R45_015459</name>
</gene>
<dbReference type="Proteomes" id="UP001457282">
    <property type="component" value="Unassembled WGS sequence"/>
</dbReference>
<evidence type="ECO:0000313" key="1">
    <source>
        <dbReference type="EMBL" id="KAK9938737.1"/>
    </source>
</evidence>
<evidence type="ECO:0000313" key="2">
    <source>
        <dbReference type="Proteomes" id="UP001457282"/>
    </source>
</evidence>
<comment type="caution">
    <text evidence="1">The sequence shown here is derived from an EMBL/GenBank/DDBJ whole genome shotgun (WGS) entry which is preliminary data.</text>
</comment>